<comment type="caution">
    <text evidence="2">The sequence shown here is derived from an EMBL/GenBank/DDBJ whole genome shotgun (WGS) entry which is preliminary data.</text>
</comment>
<dbReference type="InterPro" id="IPR040911">
    <property type="entry name" value="Exostosin_GT47"/>
</dbReference>
<reference evidence="2 3" key="1">
    <citation type="submission" date="2023-07" db="EMBL/GenBank/DDBJ databases">
        <title>Genomic Encyclopedia of Type Strains, Phase IV (KMG-IV): sequencing the most valuable type-strain genomes for metagenomic binning, comparative biology and taxonomic classification.</title>
        <authorList>
            <person name="Goeker M."/>
        </authorList>
    </citation>
    <scope>NUCLEOTIDE SEQUENCE [LARGE SCALE GENOMIC DNA]</scope>
    <source>
        <strain evidence="2 3">B1-1</strain>
    </source>
</reference>
<dbReference type="Proteomes" id="UP001223743">
    <property type="component" value="Unassembled WGS sequence"/>
</dbReference>
<dbReference type="RefSeq" id="WP_266278732.1">
    <property type="nucleotide sequence ID" value="NZ_JAPKNF010000001.1"/>
</dbReference>
<gene>
    <name evidence="2" type="ORF">QO015_002711</name>
</gene>
<feature type="domain" description="Exostosin GT47" evidence="1">
    <location>
        <begin position="5"/>
        <end position="151"/>
    </location>
</feature>
<evidence type="ECO:0000313" key="3">
    <source>
        <dbReference type="Proteomes" id="UP001223743"/>
    </source>
</evidence>
<organism evidence="2 3">
    <name type="scientific">Kaistia geumhonensis</name>
    <dbReference type="NCBI Taxonomy" id="410839"/>
    <lineage>
        <taxon>Bacteria</taxon>
        <taxon>Pseudomonadati</taxon>
        <taxon>Pseudomonadota</taxon>
        <taxon>Alphaproteobacteria</taxon>
        <taxon>Hyphomicrobiales</taxon>
        <taxon>Kaistiaceae</taxon>
        <taxon>Kaistia</taxon>
    </lineage>
</organism>
<protein>
    <recommendedName>
        <fullName evidence="1">Exostosin GT47 domain-containing protein</fullName>
    </recommendedName>
</protein>
<dbReference type="EMBL" id="JAUSWJ010000001">
    <property type="protein sequence ID" value="MDQ0517098.1"/>
    <property type="molecule type" value="Genomic_DNA"/>
</dbReference>
<evidence type="ECO:0000259" key="1">
    <source>
        <dbReference type="Pfam" id="PF03016"/>
    </source>
</evidence>
<dbReference type="InterPro" id="IPR004263">
    <property type="entry name" value="Exostosin"/>
</dbReference>
<accession>A0ABU0M855</accession>
<dbReference type="PANTHER" id="PTHR11062">
    <property type="entry name" value="EXOSTOSIN HEPARAN SULFATE GLYCOSYLTRANSFERASE -RELATED"/>
    <property type="match status" value="1"/>
</dbReference>
<keyword evidence="3" id="KW-1185">Reference proteome</keyword>
<sequence>MGEGFDGITIAPFPLFPVNSPGPEARCVPKRHLFSFVGARPNPFYMDDARPFIFDELSDVPDGLVISRDEWHFHQAVYEHQIRQTVAAIEDPLRNAAAAEYREVMAESIFVLCPSGTGPNSLRLWEAIDCGAIPVIISPLYEPPGDLALWRHGTLSADGTRDALRRLPGILQRLAADEERLARMRGLIGELRARYGSDTFVHDVVALAQSLAARRNAA</sequence>
<evidence type="ECO:0000313" key="2">
    <source>
        <dbReference type="EMBL" id="MDQ0517098.1"/>
    </source>
</evidence>
<name>A0ABU0M855_9HYPH</name>
<proteinExistence type="predicted"/>
<dbReference type="Pfam" id="PF03016">
    <property type="entry name" value="Exostosin_GT47"/>
    <property type="match status" value="1"/>
</dbReference>